<evidence type="ECO:0000259" key="1">
    <source>
        <dbReference type="Pfam" id="PF05036"/>
    </source>
</evidence>
<protein>
    <recommendedName>
        <fullName evidence="1">SPOR domain-containing protein</fullName>
    </recommendedName>
</protein>
<dbReference type="PROSITE" id="PS51257">
    <property type="entry name" value="PROKAR_LIPOPROTEIN"/>
    <property type="match status" value="1"/>
</dbReference>
<gene>
    <name evidence="2" type="ORF">ASZ90_001535</name>
</gene>
<dbReference type="InterPro" id="IPR007730">
    <property type="entry name" value="SPOR-like_dom"/>
</dbReference>
<dbReference type="AlphaFoldDB" id="A0A0W8G6F4"/>
<comment type="caution">
    <text evidence="2">The sequence shown here is derived from an EMBL/GenBank/DDBJ whole genome shotgun (WGS) entry which is preliminary data.</text>
</comment>
<dbReference type="EMBL" id="LNQE01000203">
    <property type="protein sequence ID" value="KUG28594.1"/>
    <property type="molecule type" value="Genomic_DNA"/>
</dbReference>
<sequence>MTRAVLPLLVCLAFAAASCGSDPVIHDWQRPHDTYQVGAFTKAENAEELKAELEKNGFATRIETEIQKGVFYLNVLVDVYSPVPGVEAKLERISHAKPILRTKARVDATGPQSGS</sequence>
<dbReference type="SUPFAM" id="SSF110997">
    <property type="entry name" value="Sporulation related repeat"/>
    <property type="match status" value="1"/>
</dbReference>
<dbReference type="Pfam" id="PF05036">
    <property type="entry name" value="SPOR"/>
    <property type="match status" value="1"/>
</dbReference>
<name>A0A0W8G6F4_9ZZZZ</name>
<reference evidence="2" key="1">
    <citation type="journal article" date="2015" name="Proc. Natl. Acad. Sci. U.S.A.">
        <title>Networks of energetic and metabolic interactions define dynamics in microbial communities.</title>
        <authorList>
            <person name="Embree M."/>
            <person name="Liu J.K."/>
            <person name="Al-Bassam M.M."/>
            <person name="Zengler K."/>
        </authorList>
    </citation>
    <scope>NUCLEOTIDE SEQUENCE</scope>
</reference>
<dbReference type="InterPro" id="IPR036680">
    <property type="entry name" value="SPOR-like_sf"/>
</dbReference>
<dbReference type="GO" id="GO:0042834">
    <property type="term" value="F:peptidoglycan binding"/>
    <property type="evidence" value="ECO:0007669"/>
    <property type="project" value="InterPro"/>
</dbReference>
<dbReference type="Gene3D" id="3.30.70.1070">
    <property type="entry name" value="Sporulation related repeat"/>
    <property type="match status" value="1"/>
</dbReference>
<organism evidence="2">
    <name type="scientific">hydrocarbon metagenome</name>
    <dbReference type="NCBI Taxonomy" id="938273"/>
    <lineage>
        <taxon>unclassified sequences</taxon>
        <taxon>metagenomes</taxon>
        <taxon>ecological metagenomes</taxon>
    </lineage>
</organism>
<proteinExistence type="predicted"/>
<accession>A0A0W8G6F4</accession>
<evidence type="ECO:0000313" key="2">
    <source>
        <dbReference type="EMBL" id="KUG28594.1"/>
    </source>
</evidence>
<feature type="domain" description="SPOR" evidence="1">
    <location>
        <begin position="34"/>
        <end position="75"/>
    </location>
</feature>